<feature type="domain" description="SIS" evidence="10">
    <location>
        <begin position="57"/>
        <end position="200"/>
    </location>
</feature>
<dbReference type="RefSeq" id="WP_091969959.1">
    <property type="nucleotide sequence ID" value="NZ_FOPM01000005.1"/>
</dbReference>
<name>A0A1I2SXE4_9HYPH</name>
<dbReference type="Pfam" id="PF00571">
    <property type="entry name" value="CBS"/>
    <property type="match status" value="2"/>
</dbReference>
<evidence type="ECO:0000256" key="1">
    <source>
        <dbReference type="ARBA" id="ARBA00008165"/>
    </source>
</evidence>
<evidence type="ECO:0000256" key="7">
    <source>
        <dbReference type="PROSITE-ProRule" id="PRU00703"/>
    </source>
</evidence>
<dbReference type="InterPro" id="IPR050986">
    <property type="entry name" value="GutQ/KpsF_isomerases"/>
</dbReference>
<keyword evidence="3 7" id="KW-0129">CBS domain</keyword>
<dbReference type="InterPro" id="IPR035474">
    <property type="entry name" value="SIS_Kpsf"/>
</dbReference>
<dbReference type="CDD" id="cd05014">
    <property type="entry name" value="SIS_Kpsf"/>
    <property type="match status" value="1"/>
</dbReference>
<gene>
    <name evidence="11" type="ORF">SAMN05192565_105126</name>
</gene>
<dbReference type="Gene3D" id="3.40.50.10490">
    <property type="entry name" value="Glucose-6-phosphate isomerase like protein, domain 1"/>
    <property type="match status" value="1"/>
</dbReference>
<proteinExistence type="inferred from homology"/>
<keyword evidence="2" id="KW-0677">Repeat</keyword>
<dbReference type="InterPro" id="IPR004800">
    <property type="entry name" value="KdsD/KpsF-type"/>
</dbReference>
<dbReference type="STRING" id="582675.SAMN05192565_105126"/>
<dbReference type="NCBIfam" id="TIGR00393">
    <property type="entry name" value="kpsF"/>
    <property type="match status" value="1"/>
</dbReference>
<dbReference type="Pfam" id="PF01380">
    <property type="entry name" value="SIS"/>
    <property type="match status" value="1"/>
</dbReference>
<dbReference type="GO" id="GO:0097367">
    <property type="term" value="F:carbohydrate derivative binding"/>
    <property type="evidence" value="ECO:0007669"/>
    <property type="project" value="InterPro"/>
</dbReference>
<feature type="site" description="Catalytically relevant" evidence="6">
    <location>
        <position position="209"/>
    </location>
</feature>
<feature type="region of interest" description="Disordered" evidence="8">
    <location>
        <begin position="1"/>
        <end position="22"/>
    </location>
</feature>
<reference evidence="12" key="1">
    <citation type="submission" date="2016-10" db="EMBL/GenBank/DDBJ databases">
        <authorList>
            <person name="Varghese N."/>
            <person name="Submissions S."/>
        </authorList>
    </citation>
    <scope>NUCLEOTIDE SEQUENCE [LARGE SCALE GENOMIC DNA]</scope>
    <source>
        <strain evidence="12">Gh-105</strain>
    </source>
</reference>
<dbReference type="GO" id="GO:1901135">
    <property type="term" value="P:carbohydrate derivative metabolic process"/>
    <property type="evidence" value="ECO:0007669"/>
    <property type="project" value="InterPro"/>
</dbReference>
<dbReference type="InterPro" id="IPR000644">
    <property type="entry name" value="CBS_dom"/>
</dbReference>
<dbReference type="GO" id="GO:0005975">
    <property type="term" value="P:carbohydrate metabolic process"/>
    <property type="evidence" value="ECO:0007669"/>
    <property type="project" value="InterPro"/>
</dbReference>
<evidence type="ECO:0000256" key="3">
    <source>
        <dbReference type="ARBA" id="ARBA00023122"/>
    </source>
</evidence>
<feature type="domain" description="CBS" evidence="9">
    <location>
        <begin position="291"/>
        <end position="342"/>
    </location>
</feature>
<evidence type="ECO:0000256" key="5">
    <source>
        <dbReference type="PIRSR" id="PIRSR004692-2"/>
    </source>
</evidence>
<evidence type="ECO:0000256" key="8">
    <source>
        <dbReference type="SAM" id="MobiDB-lite"/>
    </source>
</evidence>
<comment type="similarity">
    <text evidence="1 4">Belongs to the SIS family. GutQ/KpsF subfamily.</text>
</comment>
<dbReference type="PANTHER" id="PTHR42745:SF1">
    <property type="entry name" value="ARABINOSE 5-PHOSPHATE ISOMERASE KDSD"/>
    <property type="match status" value="1"/>
</dbReference>
<evidence type="ECO:0000313" key="11">
    <source>
        <dbReference type="EMBL" id="SFG54846.1"/>
    </source>
</evidence>
<feature type="site" description="Catalytically relevant" evidence="6">
    <location>
        <position position="75"/>
    </location>
</feature>
<dbReference type="AlphaFoldDB" id="A0A1I2SXE4"/>
<feature type="binding site" evidence="5">
    <location>
        <position position="98"/>
    </location>
    <ligand>
        <name>Zn(2+)</name>
        <dbReference type="ChEBI" id="CHEBI:29105"/>
    </ligand>
</feature>
<dbReference type="InterPro" id="IPR001347">
    <property type="entry name" value="SIS_dom"/>
</dbReference>
<dbReference type="PANTHER" id="PTHR42745">
    <property type="match status" value="1"/>
</dbReference>
<sequence>MAPANTAPNRALASHDARPETTPAIASALRTIGTERDGLDCLMAAIGNGLGEAFTAAVARLSQARGRAILTGMGKSGHIGRKIAATFASTGTPALYVHPAEASHGDLGMVQPEDVVVALSWSGETTELADIIGYARRYRVGLIAITANPASTLGREADVCLTLPKAREACPNGLAPTTSTAMQLALGDALAVALLEARGFSAREFGIYHPGGRLGASLRQVREVMHTGERMPVVPRGTPMRAAIREIDAKGFGSVLVVEPDGRLAGIVTDGDLRRNVFRSDLDSLAVEALMSGTPRTVVPETLLAKALEIQESMKITTLVVIEGDRPVGLVHYHDLLRSGVA</sequence>
<dbReference type="Gene3D" id="3.10.580.10">
    <property type="entry name" value="CBS-domain"/>
    <property type="match status" value="1"/>
</dbReference>
<organism evidence="11 12">
    <name type="scientific">Methylobacterium gossipiicola</name>
    <dbReference type="NCBI Taxonomy" id="582675"/>
    <lineage>
        <taxon>Bacteria</taxon>
        <taxon>Pseudomonadati</taxon>
        <taxon>Pseudomonadota</taxon>
        <taxon>Alphaproteobacteria</taxon>
        <taxon>Hyphomicrobiales</taxon>
        <taxon>Methylobacteriaceae</taxon>
        <taxon>Methylobacterium</taxon>
    </lineage>
</organism>
<evidence type="ECO:0000256" key="2">
    <source>
        <dbReference type="ARBA" id="ARBA00022737"/>
    </source>
</evidence>
<dbReference type="InterPro" id="IPR046342">
    <property type="entry name" value="CBS_dom_sf"/>
</dbReference>
<feature type="site" description="Catalytically relevant" evidence="6">
    <location>
        <position position="127"/>
    </location>
</feature>
<dbReference type="FunFam" id="3.40.50.10490:FF:000011">
    <property type="entry name" value="Arabinose 5-phosphate isomerase"/>
    <property type="match status" value="1"/>
</dbReference>
<dbReference type="EMBL" id="FOPM01000005">
    <property type="protein sequence ID" value="SFG54846.1"/>
    <property type="molecule type" value="Genomic_DNA"/>
</dbReference>
<accession>A0A1I2SXE4</accession>
<dbReference type="PROSITE" id="PS51464">
    <property type="entry name" value="SIS"/>
    <property type="match status" value="1"/>
</dbReference>
<dbReference type="GO" id="GO:0019146">
    <property type="term" value="F:arabinose-5-phosphate isomerase activity"/>
    <property type="evidence" value="ECO:0007669"/>
    <property type="project" value="UniProtKB-ARBA"/>
</dbReference>
<dbReference type="OrthoDB" id="9762536at2"/>
<evidence type="ECO:0000256" key="4">
    <source>
        <dbReference type="PIRNR" id="PIRNR004692"/>
    </source>
</evidence>
<dbReference type="SUPFAM" id="SSF53697">
    <property type="entry name" value="SIS domain"/>
    <property type="match status" value="1"/>
</dbReference>
<feature type="domain" description="CBS" evidence="9">
    <location>
        <begin position="225"/>
        <end position="284"/>
    </location>
</feature>
<protein>
    <submittedName>
        <fullName evidence="11">Arabinose-5-phosphate isomerase</fullName>
    </submittedName>
</protein>
<dbReference type="CDD" id="cd04604">
    <property type="entry name" value="CBS_pair_SIS_assoc"/>
    <property type="match status" value="1"/>
</dbReference>
<dbReference type="PROSITE" id="PS51371">
    <property type="entry name" value="CBS"/>
    <property type="match status" value="2"/>
</dbReference>
<keyword evidence="5" id="KW-0479">Metal-binding</keyword>
<dbReference type="InterPro" id="IPR046348">
    <property type="entry name" value="SIS_dom_sf"/>
</dbReference>
<evidence type="ECO:0000259" key="10">
    <source>
        <dbReference type="PROSITE" id="PS51464"/>
    </source>
</evidence>
<dbReference type="Proteomes" id="UP000199229">
    <property type="component" value="Unassembled WGS sequence"/>
</dbReference>
<dbReference type="SMART" id="SM00116">
    <property type="entry name" value="CBS"/>
    <property type="match status" value="2"/>
</dbReference>
<keyword evidence="11" id="KW-0413">Isomerase</keyword>
<evidence type="ECO:0000256" key="6">
    <source>
        <dbReference type="PIRSR" id="PIRSR004692-3"/>
    </source>
</evidence>
<dbReference type="PIRSF" id="PIRSF004692">
    <property type="entry name" value="KdsD_KpsF"/>
    <property type="match status" value="1"/>
</dbReference>
<evidence type="ECO:0000259" key="9">
    <source>
        <dbReference type="PROSITE" id="PS51371"/>
    </source>
</evidence>
<feature type="site" description="Catalytically relevant" evidence="6">
    <location>
        <position position="168"/>
    </location>
</feature>
<keyword evidence="5" id="KW-0862">Zinc</keyword>
<dbReference type="GO" id="GO:0046872">
    <property type="term" value="F:metal ion binding"/>
    <property type="evidence" value="ECO:0007669"/>
    <property type="project" value="UniProtKB-KW"/>
</dbReference>
<evidence type="ECO:0000313" key="12">
    <source>
        <dbReference type="Proteomes" id="UP000199229"/>
    </source>
</evidence>
<keyword evidence="12" id="KW-1185">Reference proteome</keyword>